<evidence type="ECO:0000256" key="1">
    <source>
        <dbReference type="SAM" id="SignalP"/>
    </source>
</evidence>
<sequence length="187" mass="19584">MKNNLKFLALFLSTSLVFTSCSNDDAPVNEEEVITTVIVTLTNGGNTITLTSKDLDGDGPNAPEVTVSGDLIAGTTYTGSTRFLNELEDPAEEITDEVEEEGAEHQVFYQLLSSLGTVTYTDTDVDGRPIGLSFTLTTGSTAGTGNLTVTLRHEPNKTASGVASGDITNAGGSTDAQVTFPIQVVTD</sequence>
<accession>A0A365NYT3</accession>
<feature type="signal peptide" evidence="1">
    <location>
        <begin position="1"/>
        <end position="22"/>
    </location>
</feature>
<evidence type="ECO:0000313" key="2">
    <source>
        <dbReference type="EMBL" id="RBA27416.1"/>
    </source>
</evidence>
<keyword evidence="1" id="KW-0732">Signal</keyword>
<feature type="chain" id="PRO_5016985068" evidence="1">
    <location>
        <begin position="23"/>
        <end position="187"/>
    </location>
</feature>
<dbReference type="RefSeq" id="WP_113989939.1">
    <property type="nucleotide sequence ID" value="NZ_QLST01000020.1"/>
</dbReference>
<protein>
    <submittedName>
        <fullName evidence="2">Type 1 periplasmic binding fold superfamily protein</fullName>
    </submittedName>
</protein>
<dbReference type="OrthoDB" id="713689at2"/>
<organism evidence="2 3">
    <name type="scientific">Flavobacterium tibetense</name>
    <dbReference type="NCBI Taxonomy" id="2233533"/>
    <lineage>
        <taxon>Bacteria</taxon>
        <taxon>Pseudomonadati</taxon>
        <taxon>Bacteroidota</taxon>
        <taxon>Flavobacteriia</taxon>
        <taxon>Flavobacteriales</taxon>
        <taxon>Flavobacteriaceae</taxon>
        <taxon>Flavobacterium</taxon>
    </lineage>
</organism>
<dbReference type="EMBL" id="QLST01000020">
    <property type="protein sequence ID" value="RBA27416.1"/>
    <property type="molecule type" value="Genomic_DNA"/>
</dbReference>
<dbReference type="PROSITE" id="PS51257">
    <property type="entry name" value="PROKAR_LIPOPROTEIN"/>
    <property type="match status" value="1"/>
</dbReference>
<keyword evidence="3" id="KW-1185">Reference proteome</keyword>
<name>A0A365NYT3_9FLAO</name>
<evidence type="ECO:0000313" key="3">
    <source>
        <dbReference type="Proteomes" id="UP000253319"/>
    </source>
</evidence>
<gene>
    <name evidence="2" type="ORF">DPN68_12265</name>
</gene>
<dbReference type="AlphaFoldDB" id="A0A365NYT3"/>
<proteinExistence type="predicted"/>
<comment type="caution">
    <text evidence="2">The sequence shown here is derived from an EMBL/GenBank/DDBJ whole genome shotgun (WGS) entry which is preliminary data.</text>
</comment>
<reference evidence="2 3" key="1">
    <citation type="submission" date="2018-06" db="EMBL/GenBank/DDBJ databases">
        <title>Flavobacterium tibetense sp. nov., isolated from a wetland YonghuCo on Tibetan Plateau.</title>
        <authorList>
            <person name="Xing P."/>
            <person name="Phurbu D."/>
            <person name="Lu H."/>
        </authorList>
    </citation>
    <scope>NUCLEOTIDE SEQUENCE [LARGE SCALE GENOMIC DNA]</scope>
    <source>
        <strain evidence="2 3">YH5</strain>
    </source>
</reference>
<dbReference type="Proteomes" id="UP000253319">
    <property type="component" value="Unassembled WGS sequence"/>
</dbReference>